<dbReference type="OrthoDB" id="304622at2759"/>
<comment type="caution">
    <text evidence="2">The sequence shown here is derived from an EMBL/GenBank/DDBJ whole genome shotgun (WGS) entry which is preliminary data.</text>
</comment>
<dbReference type="InterPro" id="IPR026704">
    <property type="entry name" value="KATNIP"/>
</dbReference>
<gene>
    <name evidence="2" type="ORF">QR98_0020940</name>
</gene>
<feature type="domain" description="KATNIP" evidence="1">
    <location>
        <begin position="49"/>
        <end position="200"/>
    </location>
</feature>
<dbReference type="AlphaFoldDB" id="A0A131ZZX6"/>
<name>A0A131ZZX6_SARSC</name>
<sequence length="226" mass="25834">MVRSTSMPIKSAINNYFDQNDSLISLNPKLNDPFVFKNFHKSIENLSPNGDTLNTIEEECIIPEMPIGNELIIIMLENWGDKNFLGLNGIEILDRFGNRPAIKKISLENQYSQTIEIDSGNLQRLIDNTYRTHDDAHIWQHRIGETSLPVQIRLRFERITTIALIRIWNLNKSRVHSYGGVRLVKFLLDDQTIFFGEIAKANGNLNGSLENFGDVSALNNYDQISN</sequence>
<dbReference type="Pfam" id="PF14652">
    <property type="entry name" value="DUF4457"/>
    <property type="match status" value="1"/>
</dbReference>
<reference evidence="2 3" key="1">
    <citation type="journal article" date="2015" name="Parasit. Vectors">
        <title>Draft genome of the scabies mite.</title>
        <authorList>
            <person name="Rider S.D.Jr."/>
            <person name="Morgan M.S."/>
            <person name="Arlian L.G."/>
        </authorList>
    </citation>
    <scope>NUCLEOTIDE SEQUENCE [LARGE SCALE GENOMIC DNA]</scope>
    <source>
        <strain evidence="2">Arlian Lab</strain>
    </source>
</reference>
<evidence type="ECO:0000259" key="1">
    <source>
        <dbReference type="Pfam" id="PF14652"/>
    </source>
</evidence>
<evidence type="ECO:0000313" key="3">
    <source>
        <dbReference type="Proteomes" id="UP000616769"/>
    </source>
</evidence>
<organism evidence="2 3">
    <name type="scientific">Sarcoptes scabiei</name>
    <name type="common">Itch mite</name>
    <name type="synonym">Acarus scabiei</name>
    <dbReference type="NCBI Taxonomy" id="52283"/>
    <lineage>
        <taxon>Eukaryota</taxon>
        <taxon>Metazoa</taxon>
        <taxon>Ecdysozoa</taxon>
        <taxon>Arthropoda</taxon>
        <taxon>Chelicerata</taxon>
        <taxon>Arachnida</taxon>
        <taxon>Acari</taxon>
        <taxon>Acariformes</taxon>
        <taxon>Sarcoptiformes</taxon>
        <taxon>Astigmata</taxon>
        <taxon>Psoroptidia</taxon>
        <taxon>Sarcoptoidea</taxon>
        <taxon>Sarcoptidae</taxon>
        <taxon>Sarcoptinae</taxon>
        <taxon>Sarcoptes</taxon>
    </lineage>
</organism>
<evidence type="ECO:0000313" key="2">
    <source>
        <dbReference type="EMBL" id="KPM03660.1"/>
    </source>
</evidence>
<dbReference type="PANTHER" id="PTHR21534">
    <property type="entry name" value="KATANIN-INTERACTING PROTEIN"/>
    <property type="match status" value="1"/>
</dbReference>
<proteinExistence type="predicted"/>
<dbReference type="PANTHER" id="PTHR21534:SF0">
    <property type="entry name" value="KATANIN-INTERACTING PROTEIN"/>
    <property type="match status" value="1"/>
</dbReference>
<dbReference type="Proteomes" id="UP000616769">
    <property type="component" value="Unassembled WGS sequence"/>
</dbReference>
<dbReference type="EMBL" id="JXLN01005679">
    <property type="protein sequence ID" value="KPM03660.1"/>
    <property type="molecule type" value="Genomic_DNA"/>
</dbReference>
<dbReference type="InterPro" id="IPR027859">
    <property type="entry name" value="KATNIP_dom"/>
</dbReference>
<dbReference type="VEuPathDB" id="VectorBase:SSCA006586"/>
<accession>A0A131ZZX6</accession>
<protein>
    <recommendedName>
        <fullName evidence="1">KATNIP domain-containing protein</fullName>
    </recommendedName>
</protein>